<organism evidence="6 7">
    <name type="scientific">Canariomyces notabilis</name>
    <dbReference type="NCBI Taxonomy" id="2074819"/>
    <lineage>
        <taxon>Eukaryota</taxon>
        <taxon>Fungi</taxon>
        <taxon>Dikarya</taxon>
        <taxon>Ascomycota</taxon>
        <taxon>Pezizomycotina</taxon>
        <taxon>Sordariomycetes</taxon>
        <taxon>Sordariomycetidae</taxon>
        <taxon>Sordariales</taxon>
        <taxon>Chaetomiaceae</taxon>
        <taxon>Canariomyces</taxon>
    </lineage>
</organism>
<dbReference type="GeneID" id="89942812"/>
<dbReference type="GO" id="GO:0050085">
    <property type="term" value="F:mannitol 2-dehydrogenase (NADP+) activity"/>
    <property type="evidence" value="ECO:0007669"/>
    <property type="project" value="UniProtKB-ARBA"/>
</dbReference>
<evidence type="ECO:0000313" key="6">
    <source>
        <dbReference type="EMBL" id="KAK4117009.1"/>
    </source>
</evidence>
<dbReference type="PRINTS" id="PR00081">
    <property type="entry name" value="GDHRDH"/>
</dbReference>
<evidence type="ECO:0000313" key="7">
    <source>
        <dbReference type="Proteomes" id="UP001302812"/>
    </source>
</evidence>
<dbReference type="AlphaFoldDB" id="A0AAN6YY29"/>
<keyword evidence="7" id="KW-1185">Reference proteome</keyword>
<evidence type="ECO:0000256" key="4">
    <source>
        <dbReference type="RuleBase" id="RU000363"/>
    </source>
</evidence>
<keyword evidence="2" id="KW-0521">NADP</keyword>
<dbReference type="Pfam" id="PF00106">
    <property type="entry name" value="adh_short"/>
    <property type="match status" value="1"/>
</dbReference>
<evidence type="ECO:0000256" key="1">
    <source>
        <dbReference type="ARBA" id="ARBA00006484"/>
    </source>
</evidence>
<name>A0AAN6YY29_9PEZI</name>
<dbReference type="PROSITE" id="PS00061">
    <property type="entry name" value="ADH_SHORT"/>
    <property type="match status" value="1"/>
</dbReference>
<dbReference type="PANTHER" id="PTHR43008:SF14">
    <property type="entry name" value="DEHYDROGENASE ARBD, PUTATIVE-RELATED"/>
    <property type="match status" value="1"/>
</dbReference>
<dbReference type="InterPro" id="IPR020904">
    <property type="entry name" value="Sc_DH/Rdtase_CS"/>
</dbReference>
<dbReference type="PANTHER" id="PTHR43008">
    <property type="entry name" value="BENZIL REDUCTASE"/>
    <property type="match status" value="1"/>
</dbReference>
<evidence type="ECO:0000256" key="3">
    <source>
        <dbReference type="ARBA" id="ARBA00023002"/>
    </source>
</evidence>
<reference evidence="6" key="1">
    <citation type="journal article" date="2023" name="Mol. Phylogenet. Evol.">
        <title>Genome-scale phylogeny and comparative genomics of the fungal order Sordariales.</title>
        <authorList>
            <person name="Hensen N."/>
            <person name="Bonometti L."/>
            <person name="Westerberg I."/>
            <person name="Brannstrom I.O."/>
            <person name="Guillou S."/>
            <person name="Cros-Aarteil S."/>
            <person name="Calhoun S."/>
            <person name="Haridas S."/>
            <person name="Kuo A."/>
            <person name="Mondo S."/>
            <person name="Pangilinan J."/>
            <person name="Riley R."/>
            <person name="LaButti K."/>
            <person name="Andreopoulos B."/>
            <person name="Lipzen A."/>
            <person name="Chen C."/>
            <person name="Yan M."/>
            <person name="Daum C."/>
            <person name="Ng V."/>
            <person name="Clum A."/>
            <person name="Steindorff A."/>
            <person name="Ohm R.A."/>
            <person name="Martin F."/>
            <person name="Silar P."/>
            <person name="Natvig D.O."/>
            <person name="Lalanne C."/>
            <person name="Gautier V."/>
            <person name="Ament-Velasquez S.L."/>
            <person name="Kruys A."/>
            <person name="Hutchinson M.I."/>
            <person name="Powell A.J."/>
            <person name="Barry K."/>
            <person name="Miller A.N."/>
            <person name="Grigoriev I.V."/>
            <person name="Debuchy R."/>
            <person name="Gladieux P."/>
            <person name="Hiltunen Thoren M."/>
            <person name="Johannesson H."/>
        </authorList>
    </citation>
    <scope>NUCLEOTIDE SEQUENCE</scope>
    <source>
        <strain evidence="6">CBS 508.74</strain>
    </source>
</reference>
<reference evidence="6" key="2">
    <citation type="submission" date="2023-05" db="EMBL/GenBank/DDBJ databases">
        <authorList>
            <consortium name="Lawrence Berkeley National Laboratory"/>
            <person name="Steindorff A."/>
            <person name="Hensen N."/>
            <person name="Bonometti L."/>
            <person name="Westerberg I."/>
            <person name="Brannstrom I.O."/>
            <person name="Guillou S."/>
            <person name="Cros-Aarteil S."/>
            <person name="Calhoun S."/>
            <person name="Haridas S."/>
            <person name="Kuo A."/>
            <person name="Mondo S."/>
            <person name="Pangilinan J."/>
            <person name="Riley R."/>
            <person name="Labutti K."/>
            <person name="Andreopoulos B."/>
            <person name="Lipzen A."/>
            <person name="Chen C."/>
            <person name="Yanf M."/>
            <person name="Daum C."/>
            <person name="Ng V."/>
            <person name="Clum A."/>
            <person name="Ohm R."/>
            <person name="Martin F."/>
            <person name="Silar P."/>
            <person name="Natvig D."/>
            <person name="Lalanne C."/>
            <person name="Gautier V."/>
            <person name="Ament-Velasquez S.L."/>
            <person name="Kruys A."/>
            <person name="Hutchinson M.I."/>
            <person name="Powell A.J."/>
            <person name="Barry K."/>
            <person name="Miller A.N."/>
            <person name="Grigoriev I.V."/>
            <person name="Debuchy R."/>
            <person name="Gladieux P."/>
            <person name="Thoren M.H."/>
            <person name="Johannesson H."/>
        </authorList>
    </citation>
    <scope>NUCLEOTIDE SEQUENCE</scope>
    <source>
        <strain evidence="6">CBS 508.74</strain>
    </source>
</reference>
<dbReference type="Gene3D" id="3.40.50.720">
    <property type="entry name" value="NAD(P)-binding Rossmann-like Domain"/>
    <property type="match status" value="1"/>
</dbReference>
<proteinExistence type="inferred from homology"/>
<sequence length="353" mass="37286">MSLPLRGVQLSAAGSRAFPTTRLLKIISTAESTFIPAGLRDNTNKSKPLSNTTGTQKKPNEEDVTSVAGSYARTDESITVEYPPDEQLPASKPVAGAGRAGANVFPTLATFSLQGKVGLVTGGARGLGLVMGQGMVISGADLAIVDLNKEEAARQAKSIVETFRKDHPDAKKLPKVTAHYADVSDPASVDACIREIIAEHGKIDNLVTSAGFTENFEAVTYPIDRMRKLWGVNVDGTYLFATAVARHLMERKAKGSMVFIGSMSGSIVNVPQPQAPYNAAKAAVRHLAASLSVEWAKAGIRVNCISPGYMLTALKGRMGSPEDLMGPVTFLLSDASSYVTGADLRVDGGYTVT</sequence>
<feature type="region of interest" description="Disordered" evidence="5">
    <location>
        <begin position="37"/>
        <end position="64"/>
    </location>
</feature>
<gene>
    <name evidence="6" type="ORF">N656DRAFT_833422</name>
</gene>
<dbReference type="PRINTS" id="PR00080">
    <property type="entry name" value="SDRFAMILY"/>
</dbReference>
<dbReference type="InterPro" id="IPR036291">
    <property type="entry name" value="NAD(P)-bd_dom_sf"/>
</dbReference>
<dbReference type="FunFam" id="3.40.50.720:FF:000090">
    <property type="entry name" value="NADP-dependent mannitol dehydrogenase"/>
    <property type="match status" value="1"/>
</dbReference>
<accession>A0AAN6YY29</accession>
<dbReference type="GO" id="GO:0019594">
    <property type="term" value="P:mannitol metabolic process"/>
    <property type="evidence" value="ECO:0007669"/>
    <property type="project" value="UniProtKB-ARBA"/>
</dbReference>
<dbReference type="EMBL" id="MU853332">
    <property type="protein sequence ID" value="KAK4117009.1"/>
    <property type="molecule type" value="Genomic_DNA"/>
</dbReference>
<comment type="caution">
    <text evidence="6">The sequence shown here is derived from an EMBL/GenBank/DDBJ whole genome shotgun (WGS) entry which is preliminary data.</text>
</comment>
<dbReference type="InterPro" id="IPR002347">
    <property type="entry name" value="SDR_fam"/>
</dbReference>
<protein>
    <submittedName>
        <fullName evidence="6">D-arabinitol dehydrogenase ArbD</fullName>
    </submittedName>
</protein>
<dbReference type="Proteomes" id="UP001302812">
    <property type="component" value="Unassembled WGS sequence"/>
</dbReference>
<dbReference type="GO" id="GO:0050664">
    <property type="term" value="F:oxidoreductase activity, acting on NAD(P)H, oxygen as acceptor"/>
    <property type="evidence" value="ECO:0007669"/>
    <property type="project" value="TreeGrafter"/>
</dbReference>
<keyword evidence="3" id="KW-0560">Oxidoreductase</keyword>
<dbReference type="RefSeq" id="XP_064674579.1">
    <property type="nucleotide sequence ID" value="XM_064818686.1"/>
</dbReference>
<evidence type="ECO:0000256" key="2">
    <source>
        <dbReference type="ARBA" id="ARBA00022857"/>
    </source>
</evidence>
<evidence type="ECO:0000256" key="5">
    <source>
        <dbReference type="SAM" id="MobiDB-lite"/>
    </source>
</evidence>
<dbReference type="SUPFAM" id="SSF51735">
    <property type="entry name" value="NAD(P)-binding Rossmann-fold domains"/>
    <property type="match status" value="1"/>
</dbReference>
<comment type="similarity">
    <text evidence="1 4">Belongs to the short-chain dehydrogenases/reductases (SDR) family.</text>
</comment>
<feature type="compositionally biased region" description="Polar residues" evidence="5">
    <location>
        <begin position="45"/>
        <end position="57"/>
    </location>
</feature>